<reference evidence="2" key="1">
    <citation type="submission" date="2021-02" db="EMBL/GenBank/DDBJ databases">
        <authorList>
            <person name="Nowell W R."/>
        </authorList>
    </citation>
    <scope>NUCLEOTIDE SEQUENCE</scope>
</reference>
<gene>
    <name evidence="2" type="ORF">UJA718_LOCUS50480</name>
</gene>
<keyword evidence="3" id="KW-1185">Reference proteome</keyword>
<feature type="compositionally biased region" description="Basic and acidic residues" evidence="1">
    <location>
        <begin position="44"/>
        <end position="64"/>
    </location>
</feature>
<accession>A0A822AT53</accession>
<dbReference type="Proteomes" id="UP000663873">
    <property type="component" value="Unassembled WGS sequence"/>
</dbReference>
<feature type="compositionally biased region" description="Low complexity" evidence="1">
    <location>
        <begin position="13"/>
        <end position="27"/>
    </location>
</feature>
<proteinExistence type="predicted"/>
<dbReference type="AlphaFoldDB" id="A0A822AT53"/>
<feature type="non-terminal residue" evidence="2">
    <location>
        <position position="1"/>
    </location>
</feature>
<protein>
    <submittedName>
        <fullName evidence="2">Uncharacterized protein</fullName>
    </submittedName>
</protein>
<dbReference type="EMBL" id="CAJOBP010113464">
    <property type="protein sequence ID" value="CAF5008122.1"/>
    <property type="molecule type" value="Genomic_DNA"/>
</dbReference>
<feature type="non-terminal residue" evidence="2">
    <location>
        <position position="74"/>
    </location>
</feature>
<organism evidence="2 3">
    <name type="scientific">Rotaria socialis</name>
    <dbReference type="NCBI Taxonomy" id="392032"/>
    <lineage>
        <taxon>Eukaryota</taxon>
        <taxon>Metazoa</taxon>
        <taxon>Spiralia</taxon>
        <taxon>Gnathifera</taxon>
        <taxon>Rotifera</taxon>
        <taxon>Eurotatoria</taxon>
        <taxon>Bdelloidea</taxon>
        <taxon>Philodinida</taxon>
        <taxon>Philodinidae</taxon>
        <taxon>Rotaria</taxon>
    </lineage>
</organism>
<feature type="compositionally biased region" description="Acidic residues" evidence="1">
    <location>
        <begin position="31"/>
        <end position="43"/>
    </location>
</feature>
<evidence type="ECO:0000313" key="3">
    <source>
        <dbReference type="Proteomes" id="UP000663873"/>
    </source>
</evidence>
<comment type="caution">
    <text evidence="2">The sequence shown here is derived from an EMBL/GenBank/DDBJ whole genome shotgun (WGS) entry which is preliminary data.</text>
</comment>
<evidence type="ECO:0000313" key="2">
    <source>
        <dbReference type="EMBL" id="CAF5008122.1"/>
    </source>
</evidence>
<name>A0A822AT53_9BILA</name>
<evidence type="ECO:0000256" key="1">
    <source>
        <dbReference type="SAM" id="MobiDB-lite"/>
    </source>
</evidence>
<feature type="region of interest" description="Disordered" evidence="1">
    <location>
        <begin position="1"/>
        <end position="74"/>
    </location>
</feature>
<sequence>SPYPQLISISNEQDQQQQHTTDDITITSENLNDDDDDDDDTTDGELRHDSQLEKDIGMMSKLKDASGMAHALLE</sequence>